<dbReference type="InterPro" id="IPR000157">
    <property type="entry name" value="TIR_dom"/>
</dbReference>
<organism evidence="3 4">
    <name type="scientific">Thlaspi arvense</name>
    <name type="common">Field penny-cress</name>
    <dbReference type="NCBI Taxonomy" id="13288"/>
    <lineage>
        <taxon>Eukaryota</taxon>
        <taxon>Viridiplantae</taxon>
        <taxon>Streptophyta</taxon>
        <taxon>Embryophyta</taxon>
        <taxon>Tracheophyta</taxon>
        <taxon>Spermatophyta</taxon>
        <taxon>Magnoliopsida</taxon>
        <taxon>eudicotyledons</taxon>
        <taxon>Gunneridae</taxon>
        <taxon>Pentapetalae</taxon>
        <taxon>rosids</taxon>
        <taxon>malvids</taxon>
        <taxon>Brassicales</taxon>
        <taxon>Brassicaceae</taxon>
        <taxon>Thlaspideae</taxon>
        <taxon>Thlaspi</taxon>
    </lineage>
</organism>
<evidence type="ECO:0000259" key="2">
    <source>
        <dbReference type="PROSITE" id="PS50104"/>
    </source>
</evidence>
<dbReference type="Pfam" id="PF01582">
    <property type="entry name" value="TIR"/>
    <property type="match status" value="1"/>
</dbReference>
<dbReference type="InterPro" id="IPR035897">
    <property type="entry name" value="Toll_tir_struct_dom_sf"/>
</dbReference>
<dbReference type="PROSITE" id="PS50104">
    <property type="entry name" value="TIR"/>
    <property type="match status" value="1"/>
</dbReference>
<dbReference type="SUPFAM" id="SSF52200">
    <property type="entry name" value="Toll/Interleukin receptor TIR domain"/>
    <property type="match status" value="1"/>
</dbReference>
<dbReference type="Proteomes" id="UP000836841">
    <property type="component" value="Chromosome 2"/>
</dbReference>
<proteinExistence type="predicted"/>
<sequence length="147" mass="17045">MSLQHSFTLLIIPRNHKIHESHAESRWCMDELVKIKKLADKEKLRVIPIFYKVRPRDVRKQTGEFGDNFWTLARASSGDQIKKWKEALGCILSKASEADFVKEIAKEVVRATAAIGLEEEEKHFGIKKECNYECELPDFKRSKKVVT</sequence>
<keyword evidence="4" id="KW-1185">Reference proteome</keyword>
<dbReference type="Gene3D" id="3.40.50.10140">
    <property type="entry name" value="Toll/interleukin-1 receptor homology (TIR) domain"/>
    <property type="match status" value="1"/>
</dbReference>
<protein>
    <recommendedName>
        <fullName evidence="2">TIR domain-containing protein</fullName>
    </recommendedName>
</protein>
<keyword evidence="1" id="KW-0520">NAD</keyword>
<evidence type="ECO:0000313" key="3">
    <source>
        <dbReference type="EMBL" id="CAH2045627.1"/>
    </source>
</evidence>
<dbReference type="PANTHER" id="PTHR32009">
    <property type="entry name" value="TMV RESISTANCE PROTEIN N-LIKE"/>
    <property type="match status" value="1"/>
</dbReference>
<feature type="domain" description="TIR" evidence="2">
    <location>
        <begin position="1"/>
        <end position="112"/>
    </location>
</feature>
<evidence type="ECO:0000313" key="4">
    <source>
        <dbReference type="Proteomes" id="UP000836841"/>
    </source>
</evidence>
<dbReference type="GO" id="GO:0007165">
    <property type="term" value="P:signal transduction"/>
    <property type="evidence" value="ECO:0007669"/>
    <property type="project" value="InterPro"/>
</dbReference>
<name>A0AAU9RLN3_THLAR</name>
<gene>
    <name evidence="3" type="ORF">TAV2_LOCUS6616</name>
</gene>
<accession>A0AAU9RLN3</accession>
<dbReference type="PANTHER" id="PTHR32009:SF63">
    <property type="entry name" value="RESISTANCE PROTEIN (TIR CLASS), PUTATIVE-RELATED"/>
    <property type="match status" value="1"/>
</dbReference>
<dbReference type="EMBL" id="OU466858">
    <property type="protein sequence ID" value="CAH2045627.1"/>
    <property type="molecule type" value="Genomic_DNA"/>
</dbReference>
<reference evidence="3 4" key="1">
    <citation type="submission" date="2022-03" db="EMBL/GenBank/DDBJ databases">
        <authorList>
            <person name="Nunn A."/>
            <person name="Chopra R."/>
            <person name="Nunn A."/>
            <person name="Contreras Garrido A."/>
        </authorList>
    </citation>
    <scope>NUCLEOTIDE SEQUENCE [LARGE SCALE GENOMIC DNA]</scope>
</reference>
<evidence type="ECO:0000256" key="1">
    <source>
        <dbReference type="ARBA" id="ARBA00023027"/>
    </source>
</evidence>
<dbReference type="AlphaFoldDB" id="A0AAU9RLN3"/>